<evidence type="ECO:0000256" key="1">
    <source>
        <dbReference type="SAM" id="SignalP"/>
    </source>
</evidence>
<sequence length="171" mass="19814">MKKIFFIILIILFSPSIVFSQAKKEKNVNTDPKNVFSRPYDYVNDFEKIMNADQITTLTNTLKAFEKKHLYKITVVTTSTIEPYTSFPDYALELDKYLAVDPKLDPTILIVVSKQLRQIQVQSIDLIRYKLSDNDTQNIITTYAVPEFKKGDYSKGLELAVEQIMNKLKVY</sequence>
<dbReference type="Pfam" id="PF04536">
    <property type="entry name" value="TPM_phosphatase"/>
    <property type="match status" value="1"/>
</dbReference>
<dbReference type="GeneID" id="31767610"/>
<evidence type="ECO:0000313" key="3">
    <source>
        <dbReference type="EMBL" id="SHG30630.1"/>
    </source>
</evidence>
<reference evidence="3 4" key="1">
    <citation type="submission" date="2016-11" db="EMBL/GenBank/DDBJ databases">
        <authorList>
            <person name="Jaros S."/>
            <person name="Januszkiewicz K."/>
            <person name="Wedrychowicz H."/>
        </authorList>
    </citation>
    <scope>NUCLEOTIDE SEQUENCE [LARGE SCALE GENOMIC DNA]</scope>
    <source>
        <strain evidence="3 4">DSM 6792</strain>
    </source>
</reference>
<dbReference type="EMBL" id="FQWH01000002">
    <property type="protein sequence ID" value="SHG30630.1"/>
    <property type="molecule type" value="Genomic_DNA"/>
</dbReference>
<gene>
    <name evidence="3" type="ORF">SAMN05444388_102212</name>
</gene>
<accession>A0A1M5IRN7</accession>
<dbReference type="Gene3D" id="3.10.310.50">
    <property type="match status" value="1"/>
</dbReference>
<dbReference type="InterPro" id="IPR007621">
    <property type="entry name" value="TPM_dom"/>
</dbReference>
<feature type="chain" id="PRO_5010191414" evidence="1">
    <location>
        <begin position="21"/>
        <end position="171"/>
    </location>
</feature>
<dbReference type="PANTHER" id="PTHR30373">
    <property type="entry name" value="UPF0603 PROTEIN YGCG"/>
    <property type="match status" value="1"/>
</dbReference>
<evidence type="ECO:0000259" key="2">
    <source>
        <dbReference type="Pfam" id="PF04536"/>
    </source>
</evidence>
<name>A0A1M5IRN7_FLAJO</name>
<keyword evidence="1" id="KW-0732">Signal</keyword>
<dbReference type="RefSeq" id="WP_012026648.1">
    <property type="nucleotide sequence ID" value="NZ_CP031763.1"/>
</dbReference>
<dbReference type="Proteomes" id="UP000184112">
    <property type="component" value="Unassembled WGS sequence"/>
</dbReference>
<proteinExistence type="predicted"/>
<feature type="domain" description="TPM" evidence="2">
    <location>
        <begin position="43"/>
        <end position="166"/>
    </location>
</feature>
<organism evidence="3 4">
    <name type="scientific">Flavobacterium johnsoniae</name>
    <name type="common">Cytophaga johnsonae</name>
    <dbReference type="NCBI Taxonomy" id="986"/>
    <lineage>
        <taxon>Bacteria</taxon>
        <taxon>Pseudomonadati</taxon>
        <taxon>Bacteroidota</taxon>
        <taxon>Flavobacteriia</taxon>
        <taxon>Flavobacteriales</taxon>
        <taxon>Flavobacteriaceae</taxon>
        <taxon>Flavobacterium</taxon>
    </lineage>
</organism>
<protein>
    <submittedName>
        <fullName evidence="3">TLP18.3, Psb32 and MOLO-1 founding protein of phosphatase</fullName>
    </submittedName>
</protein>
<dbReference type="AlphaFoldDB" id="A0A1M5IRN7"/>
<feature type="signal peptide" evidence="1">
    <location>
        <begin position="1"/>
        <end position="20"/>
    </location>
</feature>
<evidence type="ECO:0000313" key="4">
    <source>
        <dbReference type="Proteomes" id="UP000184112"/>
    </source>
</evidence>
<dbReference type="PANTHER" id="PTHR30373:SF2">
    <property type="entry name" value="UPF0603 PROTEIN YGCG"/>
    <property type="match status" value="1"/>
</dbReference>